<dbReference type="NCBIfam" id="NF008687">
    <property type="entry name" value="PRK11706.1"/>
    <property type="match status" value="1"/>
</dbReference>
<comment type="similarity">
    <text evidence="1 2">Belongs to the DegT/DnrJ/EryC1 family.</text>
</comment>
<dbReference type="InterPro" id="IPR015424">
    <property type="entry name" value="PyrdxlP-dep_Trfase"/>
</dbReference>
<evidence type="ECO:0000256" key="1">
    <source>
        <dbReference type="ARBA" id="ARBA00037999"/>
    </source>
</evidence>
<keyword evidence="2" id="KW-0663">Pyridoxal phosphate</keyword>
<keyword evidence="3" id="KW-0032">Aminotransferase</keyword>
<dbReference type="NCBIfam" id="TIGR02379">
    <property type="entry name" value="ECA_wecE"/>
    <property type="match status" value="1"/>
</dbReference>
<evidence type="ECO:0000313" key="3">
    <source>
        <dbReference type="EMBL" id="MFD1194492.1"/>
    </source>
</evidence>
<comment type="caution">
    <text evidence="3">The sequence shown here is derived from an EMBL/GenBank/DDBJ whole genome shotgun (WGS) entry which is preliminary data.</text>
</comment>
<dbReference type="PANTHER" id="PTHR30244">
    <property type="entry name" value="TRANSAMINASE"/>
    <property type="match status" value="1"/>
</dbReference>
<dbReference type="RefSeq" id="WP_380790035.1">
    <property type="nucleotide sequence ID" value="NZ_JBHTKR010000003.1"/>
</dbReference>
<accession>A0ABW3TD43</accession>
<dbReference type="CDD" id="cd00616">
    <property type="entry name" value="AHBA_syn"/>
    <property type="match status" value="1"/>
</dbReference>
<sequence length="389" mass="44124">MKRLDFLMLEEQDTVPFNRMPITGYEEEQLIYALNLLKSPHSKEHLNRCQEWFEKELGCVRALLTPSCTHSLEMAALLLDIQEGDEVIMPSYTFVSTANAFVMRGARITFVDIRPDTMNIDETKIEAAINERTRAIVVMHYAGVACDMDAIMELAGKHKLIVIEDAAQSVMASWHGRPLGTIGAVGAISFHETKNLSSGGEGGLTIVNNPALIERAEIICEKGTNRKSFLNGEVDKYSWVDLGSSYLMNEISAAFLWAQITARDQIYASRMAIHDTYSKELRDLCTDGRIEVQSFPPGTSHNAHMFYIKLRDMSERNAMMRWLNSRGIKAPFHYHPLHSSQAGRKFGRFNGVDRYTTTESERLLRLPLFYKMNSNQVERVITAVKEFLL</sequence>
<keyword evidence="4" id="KW-1185">Reference proteome</keyword>
<reference evidence="4" key="1">
    <citation type="journal article" date="2019" name="Int. J. Syst. Evol. Microbiol.">
        <title>The Global Catalogue of Microorganisms (GCM) 10K type strain sequencing project: providing services to taxonomists for standard genome sequencing and annotation.</title>
        <authorList>
            <consortium name="The Broad Institute Genomics Platform"/>
            <consortium name="The Broad Institute Genome Sequencing Center for Infectious Disease"/>
            <person name="Wu L."/>
            <person name="Ma J."/>
        </authorList>
    </citation>
    <scope>NUCLEOTIDE SEQUENCE [LARGE SCALE GENOMIC DNA]</scope>
    <source>
        <strain evidence="4">CCUG 55328</strain>
    </source>
</reference>
<dbReference type="GO" id="GO:0019180">
    <property type="term" value="F:dTDP-4-amino-4,6-dideoxygalactose transaminase activity"/>
    <property type="evidence" value="ECO:0007669"/>
    <property type="project" value="UniProtKB-EC"/>
</dbReference>
<proteinExistence type="inferred from homology"/>
<dbReference type="InterPro" id="IPR012749">
    <property type="entry name" value="WecE-like"/>
</dbReference>
<dbReference type="InterPro" id="IPR000653">
    <property type="entry name" value="DegT/StrS_aminotransferase"/>
</dbReference>
<dbReference type="Gene3D" id="3.40.640.10">
    <property type="entry name" value="Type I PLP-dependent aspartate aminotransferase-like (Major domain)"/>
    <property type="match status" value="1"/>
</dbReference>
<gene>
    <name evidence="3" type="primary">rffA</name>
    <name evidence="3" type="synonym">fcnA</name>
    <name evidence="3" type="synonym">wecE</name>
    <name evidence="3" type="ORF">ACFQ3C_07400</name>
</gene>
<dbReference type="Proteomes" id="UP001597151">
    <property type="component" value="Unassembled WGS sequence"/>
</dbReference>
<dbReference type="InterPro" id="IPR015422">
    <property type="entry name" value="PyrdxlP-dep_Trfase_small"/>
</dbReference>
<dbReference type="InterPro" id="IPR015421">
    <property type="entry name" value="PyrdxlP-dep_Trfase_major"/>
</dbReference>
<evidence type="ECO:0000256" key="2">
    <source>
        <dbReference type="RuleBase" id="RU004508"/>
    </source>
</evidence>
<dbReference type="SUPFAM" id="SSF53383">
    <property type="entry name" value="PLP-dependent transferases"/>
    <property type="match status" value="1"/>
</dbReference>
<evidence type="ECO:0000313" key="4">
    <source>
        <dbReference type="Proteomes" id="UP001597151"/>
    </source>
</evidence>
<organism evidence="3 4">
    <name type="scientific">Seohaeicola saemankumensis</name>
    <dbReference type="NCBI Taxonomy" id="481181"/>
    <lineage>
        <taxon>Bacteria</taxon>
        <taxon>Pseudomonadati</taxon>
        <taxon>Pseudomonadota</taxon>
        <taxon>Alphaproteobacteria</taxon>
        <taxon>Rhodobacterales</taxon>
        <taxon>Roseobacteraceae</taxon>
        <taxon>Seohaeicola</taxon>
    </lineage>
</organism>
<name>A0ABW3TD43_9RHOB</name>
<dbReference type="Pfam" id="PF01041">
    <property type="entry name" value="DegT_DnrJ_EryC1"/>
    <property type="match status" value="1"/>
</dbReference>
<protein>
    <submittedName>
        <fullName evidence="3">dTDP-4-amino-4,6-dideoxygalactose transaminase</fullName>
        <ecNumber evidence="3">2.6.1.59</ecNumber>
    </submittedName>
</protein>
<dbReference type="EC" id="2.6.1.59" evidence="3"/>
<dbReference type="EMBL" id="JBHTKR010000003">
    <property type="protein sequence ID" value="MFD1194492.1"/>
    <property type="molecule type" value="Genomic_DNA"/>
</dbReference>
<dbReference type="Gene3D" id="3.90.1150.10">
    <property type="entry name" value="Aspartate Aminotransferase, domain 1"/>
    <property type="match status" value="1"/>
</dbReference>
<dbReference type="PIRSF" id="PIRSF000390">
    <property type="entry name" value="PLP_StrS"/>
    <property type="match status" value="1"/>
</dbReference>
<keyword evidence="3" id="KW-0808">Transferase</keyword>
<dbReference type="PANTHER" id="PTHR30244:SF34">
    <property type="entry name" value="DTDP-4-AMINO-4,6-DIDEOXYGALACTOSE TRANSAMINASE"/>
    <property type="match status" value="1"/>
</dbReference>